<reference evidence="1" key="2">
    <citation type="journal article" date="2023" name="IMA Fungus">
        <title>Comparative genomic study of the Penicillium genus elucidates a diverse pangenome and 15 lateral gene transfer events.</title>
        <authorList>
            <person name="Petersen C."/>
            <person name="Sorensen T."/>
            <person name="Nielsen M.R."/>
            <person name="Sondergaard T.E."/>
            <person name="Sorensen J.L."/>
            <person name="Fitzpatrick D.A."/>
            <person name="Frisvad J.C."/>
            <person name="Nielsen K.L."/>
        </authorList>
    </citation>
    <scope>NUCLEOTIDE SEQUENCE</scope>
    <source>
        <strain evidence="1">IBT 3081</strain>
    </source>
</reference>
<reference evidence="1" key="1">
    <citation type="submission" date="2022-12" db="EMBL/GenBank/DDBJ databases">
        <authorList>
            <person name="Petersen C."/>
        </authorList>
    </citation>
    <scope>NUCLEOTIDE SEQUENCE</scope>
    <source>
        <strain evidence="1">IBT 3081</strain>
    </source>
</reference>
<dbReference type="GeneID" id="81460620"/>
<dbReference type="RefSeq" id="XP_056577687.1">
    <property type="nucleotide sequence ID" value="XM_056721437.1"/>
</dbReference>
<comment type="caution">
    <text evidence="1">The sequence shown here is derived from an EMBL/GenBank/DDBJ whole genome shotgun (WGS) entry which is preliminary data.</text>
</comment>
<dbReference type="OrthoDB" id="4356078at2759"/>
<evidence type="ECO:0000313" key="2">
    <source>
        <dbReference type="Proteomes" id="UP001147752"/>
    </source>
</evidence>
<name>A0A9W9S473_9EURO</name>
<dbReference type="EMBL" id="JAPZBT010000002">
    <property type="protein sequence ID" value="KAJ5371701.1"/>
    <property type="molecule type" value="Genomic_DNA"/>
</dbReference>
<sequence>MPSSRSHRDRELDIEYYKVGDEQDIAGSCPKIKGSANWRDWETALSAALDVHSLLIEEKVENIDNVKIRARTKEILDENKRLKAAYEDNCSKWEKCNNRALMTMKKTLIVGPLSEISQIMEVREAFQQPRSMYCTSSRQQVYVIYTKFVELRYKGSGGAAAADFVRIFQEALRDLNQITGCLLPSIVELSQFKKAINTIGPEWVYSSYR</sequence>
<proteinExistence type="predicted"/>
<dbReference type="AlphaFoldDB" id="A0A9W9S473"/>
<accession>A0A9W9S473</accession>
<organism evidence="1 2">
    <name type="scientific">Penicillium concentricum</name>
    <dbReference type="NCBI Taxonomy" id="293559"/>
    <lineage>
        <taxon>Eukaryota</taxon>
        <taxon>Fungi</taxon>
        <taxon>Dikarya</taxon>
        <taxon>Ascomycota</taxon>
        <taxon>Pezizomycotina</taxon>
        <taxon>Eurotiomycetes</taxon>
        <taxon>Eurotiomycetidae</taxon>
        <taxon>Eurotiales</taxon>
        <taxon>Aspergillaceae</taxon>
        <taxon>Penicillium</taxon>
    </lineage>
</organism>
<protein>
    <submittedName>
        <fullName evidence="1">Uncharacterized protein</fullName>
    </submittedName>
</protein>
<dbReference type="Proteomes" id="UP001147752">
    <property type="component" value="Unassembled WGS sequence"/>
</dbReference>
<gene>
    <name evidence="1" type="ORF">N7517_003707</name>
</gene>
<keyword evidence="2" id="KW-1185">Reference proteome</keyword>
<evidence type="ECO:0000313" key="1">
    <source>
        <dbReference type="EMBL" id="KAJ5371701.1"/>
    </source>
</evidence>